<dbReference type="AlphaFoldDB" id="A0A2I0UGH6"/>
<dbReference type="OrthoDB" id="9401223at2759"/>
<dbReference type="PANTHER" id="PTHR33332">
    <property type="entry name" value="REVERSE TRANSCRIPTASE DOMAIN-CONTAINING PROTEIN"/>
    <property type="match status" value="1"/>
</dbReference>
<dbReference type="Proteomes" id="UP000233556">
    <property type="component" value="Unassembled WGS sequence"/>
</dbReference>
<gene>
    <name evidence="1" type="ORF">llap_4556</name>
</gene>
<dbReference type="EMBL" id="KZ505777">
    <property type="protein sequence ID" value="PKU45151.1"/>
    <property type="molecule type" value="Genomic_DNA"/>
</dbReference>
<evidence type="ECO:0000313" key="2">
    <source>
        <dbReference type="Proteomes" id="UP000233556"/>
    </source>
</evidence>
<evidence type="ECO:0000313" key="1">
    <source>
        <dbReference type="EMBL" id="PKU45151.1"/>
    </source>
</evidence>
<protein>
    <submittedName>
        <fullName evidence="1">Uncharacterized protein</fullName>
    </submittedName>
</protein>
<sequence>MWKKRRVLCLGKHNPGVKHRLGFTWLGSSYVEKDLRVLVDNKLNMSEQYAAAPKEANGILGCISKGITSRDKEVIIPLYSALVRPHLEYCVQFWSLLYKKVMDRLEKVQRRATKMIKGLQSLPYEERLRKLGLFSLEKRSLRGDLIAMFQYLKDGYREDGDSLFARSQMEKMRDNGYK</sequence>
<accession>A0A2I0UGH6</accession>
<organism evidence="1 2">
    <name type="scientific">Limosa lapponica baueri</name>
    <dbReference type="NCBI Taxonomy" id="1758121"/>
    <lineage>
        <taxon>Eukaryota</taxon>
        <taxon>Metazoa</taxon>
        <taxon>Chordata</taxon>
        <taxon>Craniata</taxon>
        <taxon>Vertebrata</taxon>
        <taxon>Euteleostomi</taxon>
        <taxon>Archelosauria</taxon>
        <taxon>Archosauria</taxon>
        <taxon>Dinosauria</taxon>
        <taxon>Saurischia</taxon>
        <taxon>Theropoda</taxon>
        <taxon>Coelurosauria</taxon>
        <taxon>Aves</taxon>
        <taxon>Neognathae</taxon>
        <taxon>Neoaves</taxon>
        <taxon>Charadriiformes</taxon>
        <taxon>Scolopacidae</taxon>
        <taxon>Limosa</taxon>
    </lineage>
</organism>
<reference evidence="2" key="1">
    <citation type="submission" date="2017-11" db="EMBL/GenBank/DDBJ databases">
        <authorList>
            <person name="Lima N.C."/>
            <person name="Parody-Merino A.M."/>
            <person name="Battley P.F."/>
            <person name="Fidler A.E."/>
            <person name="Prosdocimi F."/>
        </authorList>
    </citation>
    <scope>NUCLEOTIDE SEQUENCE [LARGE SCALE GENOMIC DNA]</scope>
</reference>
<proteinExistence type="predicted"/>
<reference evidence="2" key="2">
    <citation type="submission" date="2017-12" db="EMBL/GenBank/DDBJ databases">
        <title>Genome sequence of the Bar-tailed Godwit (Limosa lapponica baueri).</title>
        <authorList>
            <person name="Lima N.C.B."/>
            <person name="Parody-Merino A.M."/>
            <person name="Battley P.F."/>
            <person name="Fidler A.E."/>
            <person name="Prosdocimi F."/>
        </authorList>
    </citation>
    <scope>NUCLEOTIDE SEQUENCE [LARGE SCALE GENOMIC DNA]</scope>
</reference>
<keyword evidence="2" id="KW-1185">Reference proteome</keyword>
<name>A0A2I0UGH6_LIMLA</name>